<name>A0ABQ2VRV7_9ACTN</name>
<evidence type="ECO:0000313" key="2">
    <source>
        <dbReference type="EMBL" id="GGV75799.1"/>
    </source>
</evidence>
<organism evidence="2 3">
    <name type="scientific">Streptomyces gelaticus</name>
    <dbReference type="NCBI Taxonomy" id="285446"/>
    <lineage>
        <taxon>Bacteria</taxon>
        <taxon>Bacillati</taxon>
        <taxon>Actinomycetota</taxon>
        <taxon>Actinomycetes</taxon>
        <taxon>Kitasatosporales</taxon>
        <taxon>Streptomycetaceae</taxon>
        <taxon>Streptomyces</taxon>
    </lineage>
</organism>
<proteinExistence type="predicted"/>
<comment type="caution">
    <text evidence="2">The sequence shown here is derived from an EMBL/GenBank/DDBJ whole genome shotgun (WGS) entry which is preliminary data.</text>
</comment>
<reference evidence="3" key="1">
    <citation type="journal article" date="2019" name="Int. J. Syst. Evol. Microbiol.">
        <title>The Global Catalogue of Microorganisms (GCM) 10K type strain sequencing project: providing services to taxonomists for standard genome sequencing and annotation.</title>
        <authorList>
            <consortium name="The Broad Institute Genomics Platform"/>
            <consortium name="The Broad Institute Genome Sequencing Center for Infectious Disease"/>
            <person name="Wu L."/>
            <person name="Ma J."/>
        </authorList>
    </citation>
    <scope>NUCLEOTIDE SEQUENCE [LARGE SCALE GENOMIC DNA]</scope>
    <source>
        <strain evidence="3">JCM 4376</strain>
    </source>
</reference>
<sequence length="118" mass="12252">MEQRPGPGRVRSSEYPYLGDEMSRCADELPLALTGEWNARRGARLRTAGTGRRNGRGAPSGSGEHNGEPGDHGGTRVTGEGSPAVRKTPVRRGSGGSSLTGPAFFCAAGLWSGTVSAR</sequence>
<keyword evidence="3" id="KW-1185">Reference proteome</keyword>
<evidence type="ECO:0000313" key="3">
    <source>
        <dbReference type="Proteomes" id="UP000660675"/>
    </source>
</evidence>
<feature type="region of interest" description="Disordered" evidence="1">
    <location>
        <begin position="37"/>
        <end position="103"/>
    </location>
</feature>
<evidence type="ECO:0000256" key="1">
    <source>
        <dbReference type="SAM" id="MobiDB-lite"/>
    </source>
</evidence>
<accession>A0ABQ2VRV7</accession>
<protein>
    <submittedName>
        <fullName evidence="2">Uncharacterized protein</fullName>
    </submittedName>
</protein>
<feature type="compositionally biased region" description="Basic and acidic residues" evidence="1">
    <location>
        <begin position="65"/>
        <end position="74"/>
    </location>
</feature>
<gene>
    <name evidence="2" type="ORF">GCM10015535_06500</name>
</gene>
<dbReference type="Proteomes" id="UP000660675">
    <property type="component" value="Unassembled WGS sequence"/>
</dbReference>
<dbReference type="EMBL" id="BMTF01000002">
    <property type="protein sequence ID" value="GGV75799.1"/>
    <property type="molecule type" value="Genomic_DNA"/>
</dbReference>